<gene>
    <name evidence="1" type="ORF">DYBT9275_03460</name>
</gene>
<evidence type="ECO:0000313" key="1">
    <source>
        <dbReference type="EMBL" id="CAG5004845.1"/>
    </source>
</evidence>
<dbReference type="AlphaFoldDB" id="A0A916NCY4"/>
<comment type="caution">
    <text evidence="1">The sequence shown here is derived from an EMBL/GenBank/DDBJ whole genome shotgun (WGS) entry which is preliminary data.</text>
</comment>
<reference evidence="1" key="1">
    <citation type="submission" date="2021-04" db="EMBL/GenBank/DDBJ databases">
        <authorList>
            <person name="Rodrigo-Torres L."/>
            <person name="Arahal R. D."/>
            <person name="Lucena T."/>
        </authorList>
    </citation>
    <scope>NUCLEOTIDE SEQUENCE</scope>
    <source>
        <strain evidence="1">CECT 9275</strain>
    </source>
</reference>
<proteinExistence type="predicted"/>
<keyword evidence="2" id="KW-1185">Reference proteome</keyword>
<evidence type="ECO:0000313" key="2">
    <source>
        <dbReference type="Proteomes" id="UP000680038"/>
    </source>
</evidence>
<protein>
    <submittedName>
        <fullName evidence="1">Uncharacterized protein</fullName>
    </submittedName>
</protein>
<name>A0A916NCY4_9BACT</name>
<sequence>MGKLLNPDLQLPVGIFVASHFFEDTSIENNLSYFCPISH</sequence>
<organism evidence="1 2">
    <name type="scientific">Dyadobacter helix</name>
    <dbReference type="NCBI Taxonomy" id="2822344"/>
    <lineage>
        <taxon>Bacteria</taxon>
        <taxon>Pseudomonadati</taxon>
        <taxon>Bacteroidota</taxon>
        <taxon>Cytophagia</taxon>
        <taxon>Cytophagales</taxon>
        <taxon>Spirosomataceae</taxon>
        <taxon>Dyadobacter</taxon>
    </lineage>
</organism>
<dbReference type="Proteomes" id="UP000680038">
    <property type="component" value="Unassembled WGS sequence"/>
</dbReference>
<dbReference type="EMBL" id="CAJRAF010000002">
    <property type="protein sequence ID" value="CAG5004845.1"/>
    <property type="molecule type" value="Genomic_DNA"/>
</dbReference>
<accession>A0A916NCY4</accession>